<name>A0A1H7DVD4_9BURK</name>
<gene>
    <name evidence="1" type="ORF">SAMN05192539_103535</name>
</gene>
<evidence type="ECO:0000313" key="1">
    <source>
        <dbReference type="EMBL" id="SEK05508.1"/>
    </source>
</evidence>
<dbReference type="STRING" id="667676.SAMN05192539_103535"/>
<proteinExistence type="predicted"/>
<dbReference type="EMBL" id="FNYE01000035">
    <property type="protein sequence ID" value="SEK05508.1"/>
    <property type="molecule type" value="Genomic_DNA"/>
</dbReference>
<reference evidence="2" key="1">
    <citation type="submission" date="2016-10" db="EMBL/GenBank/DDBJ databases">
        <authorList>
            <person name="Varghese N."/>
            <person name="Submissions S."/>
        </authorList>
    </citation>
    <scope>NUCLEOTIDE SEQUENCE [LARGE SCALE GENOMIC DNA]</scope>
    <source>
        <strain evidence="2">LMG 26031</strain>
    </source>
</reference>
<dbReference type="Proteomes" id="UP000198866">
    <property type="component" value="Unassembled WGS sequence"/>
</dbReference>
<protein>
    <submittedName>
        <fullName evidence="1">Uncharacterized protein</fullName>
    </submittedName>
</protein>
<organism evidence="1 2">
    <name type="scientific">Paraburkholderia diazotrophica</name>
    <dbReference type="NCBI Taxonomy" id="667676"/>
    <lineage>
        <taxon>Bacteria</taxon>
        <taxon>Pseudomonadati</taxon>
        <taxon>Pseudomonadota</taxon>
        <taxon>Betaproteobacteria</taxon>
        <taxon>Burkholderiales</taxon>
        <taxon>Burkholderiaceae</taxon>
        <taxon>Paraburkholderia</taxon>
    </lineage>
</organism>
<keyword evidence="2" id="KW-1185">Reference proteome</keyword>
<evidence type="ECO:0000313" key="2">
    <source>
        <dbReference type="Proteomes" id="UP000198866"/>
    </source>
</evidence>
<dbReference type="RefSeq" id="WP_245763443.1">
    <property type="nucleotide sequence ID" value="NZ_FNYE01000035.1"/>
</dbReference>
<accession>A0A1H7DVD4</accession>
<sequence>MKDHIVGRYRGFVIEARIEPRTIRSSDGFVLSYCVTWWLRTRTSAQTTTPRRIGQFADPLMYESESIALTCIDRSARALIDAMLADGGECTTSSPLLQSWVAGMNDAQSE</sequence>
<dbReference type="AlphaFoldDB" id="A0A1H7DVD4"/>